<keyword evidence="2 5" id="KW-0812">Transmembrane</keyword>
<feature type="transmembrane region" description="Helical" evidence="5">
    <location>
        <begin position="12"/>
        <end position="30"/>
    </location>
</feature>
<dbReference type="PANTHER" id="PTHR35814">
    <property type="match status" value="1"/>
</dbReference>
<reference evidence="6" key="2">
    <citation type="submission" date="2023-08" db="EMBL/GenBank/DDBJ databases">
        <authorList>
            <person name="Luo J."/>
        </authorList>
    </citation>
    <scope>NUCLEOTIDE SEQUENCE</scope>
    <source>
        <strain evidence="6">DSM 25064</strain>
    </source>
</reference>
<comment type="caution">
    <text evidence="6">The sequence shown here is derived from an EMBL/GenBank/DDBJ whole genome shotgun (WGS) entry which is preliminary data.</text>
</comment>
<evidence type="ECO:0000256" key="1">
    <source>
        <dbReference type="ARBA" id="ARBA00004370"/>
    </source>
</evidence>
<feature type="transmembrane region" description="Helical" evidence="5">
    <location>
        <begin position="110"/>
        <end position="129"/>
    </location>
</feature>
<evidence type="ECO:0000313" key="6">
    <source>
        <dbReference type="EMBL" id="MDP1519860.1"/>
    </source>
</evidence>
<evidence type="ECO:0000256" key="3">
    <source>
        <dbReference type="ARBA" id="ARBA00022989"/>
    </source>
</evidence>
<dbReference type="SUPFAM" id="SSF161084">
    <property type="entry name" value="MAPEG domain-like"/>
    <property type="match status" value="1"/>
</dbReference>
<accession>A0AAW8B2U5</accession>
<dbReference type="Pfam" id="PF01124">
    <property type="entry name" value="MAPEG"/>
    <property type="match status" value="1"/>
</dbReference>
<dbReference type="Gene3D" id="1.20.120.550">
    <property type="entry name" value="Membrane associated eicosanoid/glutathione metabolism-like domain"/>
    <property type="match status" value="1"/>
</dbReference>
<keyword evidence="4 5" id="KW-0472">Membrane</keyword>
<protein>
    <submittedName>
        <fullName evidence="6">MAPEG family protein</fullName>
    </submittedName>
</protein>
<dbReference type="AlphaFoldDB" id="A0AAW8B2U5"/>
<dbReference type="InterPro" id="IPR023352">
    <property type="entry name" value="MAPEG-like_dom_sf"/>
</dbReference>
<evidence type="ECO:0000256" key="2">
    <source>
        <dbReference type="ARBA" id="ARBA00022692"/>
    </source>
</evidence>
<gene>
    <name evidence="6" type="ORF">Q8A57_02660</name>
</gene>
<proteinExistence type="predicted"/>
<dbReference type="PANTHER" id="PTHR35814:SF1">
    <property type="entry name" value="GLUTATHIONE S-TRANSFERASE-RELATED"/>
    <property type="match status" value="1"/>
</dbReference>
<dbReference type="RefSeq" id="WP_305169371.1">
    <property type="nucleotide sequence ID" value="NZ_JAUUUU010000001.1"/>
</dbReference>
<organism evidence="6 7">
    <name type="scientific">Porticoccus litoralis</name>
    <dbReference type="NCBI Taxonomy" id="434086"/>
    <lineage>
        <taxon>Bacteria</taxon>
        <taxon>Pseudomonadati</taxon>
        <taxon>Pseudomonadota</taxon>
        <taxon>Gammaproteobacteria</taxon>
        <taxon>Cellvibrionales</taxon>
        <taxon>Porticoccaceae</taxon>
        <taxon>Porticoccus</taxon>
    </lineage>
</organism>
<evidence type="ECO:0000256" key="5">
    <source>
        <dbReference type="SAM" id="Phobius"/>
    </source>
</evidence>
<evidence type="ECO:0000313" key="7">
    <source>
        <dbReference type="Proteomes" id="UP001178354"/>
    </source>
</evidence>
<dbReference type="Proteomes" id="UP001178354">
    <property type="component" value="Unassembled WGS sequence"/>
</dbReference>
<evidence type="ECO:0000256" key="4">
    <source>
        <dbReference type="ARBA" id="ARBA00023136"/>
    </source>
</evidence>
<sequence>MPSTFSMEVSAIYMALCGILLVVLALRVVRGRFSCRVGIGDGDNRELNRRIRVHGNAAEYMPMALLLLLAVENTLSSTWPVHALGSLLVVCRLLHAYGLGKSAGSSPPRFLGTAGTLTMILLSAGIVLANSF</sequence>
<dbReference type="EMBL" id="JAUUUU010000001">
    <property type="protein sequence ID" value="MDP1519860.1"/>
    <property type="molecule type" value="Genomic_DNA"/>
</dbReference>
<keyword evidence="7" id="KW-1185">Reference proteome</keyword>
<comment type="subcellular location">
    <subcellularLocation>
        <location evidence="1">Membrane</location>
    </subcellularLocation>
</comment>
<name>A0AAW8B2U5_9GAMM</name>
<reference evidence="6" key="1">
    <citation type="journal article" date="2010" name="Int. J. Syst. Evol. Microbiol.">
        <title>Porticoccus litoralis gen. nov., sp. nov., a gammaproteobacterium isolated from the Yellow Sea.</title>
        <authorList>
            <person name="Oh H.M."/>
            <person name="Kim H."/>
            <person name="Kim K.M."/>
            <person name="Min G.S."/>
            <person name="Cho J.C."/>
        </authorList>
    </citation>
    <scope>NUCLEOTIDE SEQUENCE</scope>
    <source>
        <strain evidence="6">DSM 25064</strain>
    </source>
</reference>
<dbReference type="GO" id="GO:0016020">
    <property type="term" value="C:membrane"/>
    <property type="evidence" value="ECO:0007669"/>
    <property type="project" value="UniProtKB-SubCell"/>
</dbReference>
<keyword evidence="3 5" id="KW-1133">Transmembrane helix</keyword>
<dbReference type="InterPro" id="IPR001129">
    <property type="entry name" value="Membr-assoc_MAPEG"/>
</dbReference>